<proteinExistence type="predicted"/>
<protein>
    <submittedName>
        <fullName evidence="6">Methyltransferase</fullName>
    </submittedName>
</protein>
<dbReference type="SUPFAM" id="SSF53335">
    <property type="entry name" value="S-adenosyl-L-methionine-dependent methyltransferases"/>
    <property type="match status" value="1"/>
</dbReference>
<dbReference type="InterPro" id="IPR012967">
    <property type="entry name" value="COMT_dimerisation"/>
</dbReference>
<dbReference type="RefSeq" id="WP_364020759.1">
    <property type="nucleotide sequence ID" value="NZ_JBFATD010000004.1"/>
</dbReference>
<dbReference type="InterPro" id="IPR016461">
    <property type="entry name" value="COMT-like"/>
</dbReference>
<keyword evidence="1 6" id="KW-0489">Methyltransferase</keyword>
<dbReference type="SUPFAM" id="SSF46785">
    <property type="entry name" value="Winged helix' DNA-binding domain"/>
    <property type="match status" value="1"/>
</dbReference>
<dbReference type="Pfam" id="PF00891">
    <property type="entry name" value="Methyltransf_2"/>
    <property type="match status" value="1"/>
</dbReference>
<dbReference type="Proteomes" id="UP001552527">
    <property type="component" value="Unassembled WGS sequence"/>
</dbReference>
<keyword evidence="3" id="KW-0949">S-adenosyl-L-methionine</keyword>
<dbReference type="PIRSF" id="PIRSF005739">
    <property type="entry name" value="O-mtase"/>
    <property type="match status" value="1"/>
</dbReference>
<accession>A0ABV3JCI4</accession>
<comment type="caution">
    <text evidence="6">The sequence shown here is derived from an EMBL/GenBank/DDBJ whole genome shotgun (WGS) entry which is preliminary data.</text>
</comment>
<name>A0ABV3JCI4_9ACTN</name>
<organism evidence="6 7">
    <name type="scientific">Streptomyces werraensis</name>
    <dbReference type="NCBI Taxonomy" id="68284"/>
    <lineage>
        <taxon>Bacteria</taxon>
        <taxon>Bacillati</taxon>
        <taxon>Actinomycetota</taxon>
        <taxon>Actinomycetes</taxon>
        <taxon>Kitasatosporales</taxon>
        <taxon>Streptomycetaceae</taxon>
        <taxon>Streptomyces</taxon>
    </lineage>
</organism>
<dbReference type="InterPro" id="IPR029063">
    <property type="entry name" value="SAM-dependent_MTases_sf"/>
</dbReference>
<dbReference type="PANTHER" id="PTHR43712:SF2">
    <property type="entry name" value="O-METHYLTRANSFERASE CICE"/>
    <property type="match status" value="1"/>
</dbReference>
<evidence type="ECO:0000256" key="3">
    <source>
        <dbReference type="ARBA" id="ARBA00022691"/>
    </source>
</evidence>
<dbReference type="CDD" id="cd02440">
    <property type="entry name" value="AdoMet_MTases"/>
    <property type="match status" value="1"/>
</dbReference>
<feature type="domain" description="O-methyltransferase dimerisation" evidence="5">
    <location>
        <begin position="19"/>
        <end position="88"/>
    </location>
</feature>
<evidence type="ECO:0000313" key="6">
    <source>
        <dbReference type="EMBL" id="MEV5245855.1"/>
    </source>
</evidence>
<dbReference type="PANTHER" id="PTHR43712">
    <property type="entry name" value="PUTATIVE (AFU_ORTHOLOGUE AFUA_4G14580)-RELATED"/>
    <property type="match status" value="1"/>
</dbReference>
<dbReference type="Gene3D" id="1.10.10.10">
    <property type="entry name" value="Winged helix-like DNA-binding domain superfamily/Winged helix DNA-binding domain"/>
    <property type="match status" value="1"/>
</dbReference>
<dbReference type="InterPro" id="IPR001077">
    <property type="entry name" value="COMT_C"/>
</dbReference>
<reference evidence="6 7" key="1">
    <citation type="submission" date="2024-06" db="EMBL/GenBank/DDBJ databases">
        <title>The Natural Products Discovery Center: Release of the First 8490 Sequenced Strains for Exploring Actinobacteria Biosynthetic Diversity.</title>
        <authorList>
            <person name="Kalkreuter E."/>
            <person name="Kautsar S.A."/>
            <person name="Yang D."/>
            <person name="Bader C.D."/>
            <person name="Teijaro C.N."/>
            <person name="Fluegel L."/>
            <person name="Davis C.M."/>
            <person name="Simpson J.R."/>
            <person name="Lauterbach L."/>
            <person name="Steele A.D."/>
            <person name="Gui C."/>
            <person name="Meng S."/>
            <person name="Li G."/>
            <person name="Viehrig K."/>
            <person name="Ye F."/>
            <person name="Su P."/>
            <person name="Kiefer A.F."/>
            <person name="Nichols A."/>
            <person name="Cepeda A.J."/>
            <person name="Yan W."/>
            <person name="Fan B."/>
            <person name="Jiang Y."/>
            <person name="Adhikari A."/>
            <person name="Zheng C.-J."/>
            <person name="Schuster L."/>
            <person name="Cowan T.M."/>
            <person name="Smanski M.J."/>
            <person name="Chevrette M.G."/>
            <person name="De Carvalho L.P.S."/>
            <person name="Shen B."/>
        </authorList>
    </citation>
    <scope>NUCLEOTIDE SEQUENCE [LARGE SCALE GENOMIC DNA]</scope>
    <source>
        <strain evidence="6 7">NPDC052768</strain>
    </source>
</reference>
<dbReference type="GO" id="GO:0032259">
    <property type="term" value="P:methylation"/>
    <property type="evidence" value="ECO:0007669"/>
    <property type="project" value="UniProtKB-KW"/>
</dbReference>
<keyword evidence="2" id="KW-0808">Transferase</keyword>
<sequence length="341" mass="36275">MTTADNVTAQDAEAHGSVMQMISGFWVSQIVRTAADLSLAEHLQDGPRTAADIAAAESADPAATFRLMRACVSLGLLAYEGDGFAGTPLLEVLHENSPLSLKSFALAQTAPGHWLTWGRTTEAVRQGTGQAQAALGSSIFDYFQTHAEEGALFSAAMTNLSTPVIREAVAALEMTGVETVVDVGGADGAFVLAIMEAHPQVRGTVLELPHAVPGAEAAAKQRGLEERFEAVTGDYLAAVPAGDLHLLKYILHDLDDASAVGVLRNCRETLRPGGRIVVVDMVIGERDNGFGPLMDIAMLTMMGSRERTMTEFDALFAKAGLRRVRTTKVQAPYEVMEIVPL</sequence>
<dbReference type="PROSITE" id="PS51683">
    <property type="entry name" value="SAM_OMT_II"/>
    <property type="match status" value="1"/>
</dbReference>
<dbReference type="GO" id="GO:0008168">
    <property type="term" value="F:methyltransferase activity"/>
    <property type="evidence" value="ECO:0007669"/>
    <property type="project" value="UniProtKB-KW"/>
</dbReference>
<evidence type="ECO:0000313" key="7">
    <source>
        <dbReference type="Proteomes" id="UP001552527"/>
    </source>
</evidence>
<dbReference type="Gene3D" id="3.40.50.150">
    <property type="entry name" value="Vaccinia Virus protein VP39"/>
    <property type="match status" value="1"/>
</dbReference>
<evidence type="ECO:0000256" key="1">
    <source>
        <dbReference type="ARBA" id="ARBA00022603"/>
    </source>
</evidence>
<keyword evidence="7" id="KW-1185">Reference proteome</keyword>
<evidence type="ECO:0000259" key="4">
    <source>
        <dbReference type="Pfam" id="PF00891"/>
    </source>
</evidence>
<dbReference type="InterPro" id="IPR036388">
    <property type="entry name" value="WH-like_DNA-bd_sf"/>
</dbReference>
<dbReference type="Pfam" id="PF08100">
    <property type="entry name" value="Dimerisation"/>
    <property type="match status" value="1"/>
</dbReference>
<gene>
    <name evidence="6" type="ORF">AB0K95_11370</name>
</gene>
<evidence type="ECO:0000259" key="5">
    <source>
        <dbReference type="Pfam" id="PF08100"/>
    </source>
</evidence>
<evidence type="ECO:0000256" key="2">
    <source>
        <dbReference type="ARBA" id="ARBA00022679"/>
    </source>
</evidence>
<dbReference type="EMBL" id="JBFATE010000004">
    <property type="protein sequence ID" value="MEV5245855.1"/>
    <property type="molecule type" value="Genomic_DNA"/>
</dbReference>
<feature type="domain" description="O-methyltransferase C-terminal" evidence="4">
    <location>
        <begin position="117"/>
        <end position="321"/>
    </location>
</feature>
<dbReference type="InterPro" id="IPR036390">
    <property type="entry name" value="WH_DNA-bd_sf"/>
</dbReference>